<dbReference type="AlphaFoldDB" id="A0A0F9T8A8"/>
<keyword evidence="1" id="KW-1133">Transmembrane helix</keyword>
<comment type="caution">
    <text evidence="2">The sequence shown here is derived from an EMBL/GenBank/DDBJ whole genome shotgun (WGS) entry which is preliminary data.</text>
</comment>
<sequence>MYALNDEINRIEQEQKREYKDPDIVKNNNTTYLAMAVSAIVVLIIAAFIFLL</sequence>
<evidence type="ECO:0000313" key="2">
    <source>
        <dbReference type="EMBL" id="KKN45211.1"/>
    </source>
</evidence>
<protein>
    <submittedName>
        <fullName evidence="2">Uncharacterized protein</fullName>
    </submittedName>
</protein>
<reference evidence="2" key="1">
    <citation type="journal article" date="2015" name="Nature">
        <title>Complex archaea that bridge the gap between prokaryotes and eukaryotes.</title>
        <authorList>
            <person name="Spang A."/>
            <person name="Saw J.H."/>
            <person name="Jorgensen S.L."/>
            <person name="Zaremba-Niedzwiedzka K."/>
            <person name="Martijn J."/>
            <person name="Lind A.E."/>
            <person name="van Eijk R."/>
            <person name="Schleper C."/>
            <person name="Guy L."/>
            <person name="Ettema T.J."/>
        </authorList>
    </citation>
    <scope>NUCLEOTIDE SEQUENCE</scope>
</reference>
<evidence type="ECO:0000256" key="1">
    <source>
        <dbReference type="SAM" id="Phobius"/>
    </source>
</evidence>
<name>A0A0F9T8A8_9ZZZZ</name>
<organism evidence="2">
    <name type="scientific">marine sediment metagenome</name>
    <dbReference type="NCBI Taxonomy" id="412755"/>
    <lineage>
        <taxon>unclassified sequences</taxon>
        <taxon>metagenomes</taxon>
        <taxon>ecological metagenomes</taxon>
    </lineage>
</organism>
<keyword evidence="1" id="KW-0472">Membrane</keyword>
<accession>A0A0F9T8A8</accession>
<dbReference type="EMBL" id="LAZR01001405">
    <property type="protein sequence ID" value="KKN45211.1"/>
    <property type="molecule type" value="Genomic_DNA"/>
</dbReference>
<proteinExistence type="predicted"/>
<feature type="transmembrane region" description="Helical" evidence="1">
    <location>
        <begin position="32"/>
        <end position="51"/>
    </location>
</feature>
<keyword evidence="1" id="KW-0812">Transmembrane</keyword>
<gene>
    <name evidence="2" type="ORF">LCGC14_0685380</name>
</gene>